<dbReference type="EMBL" id="JADBEK010000001">
    <property type="protein sequence ID" value="MBE1593678.1"/>
    <property type="molecule type" value="Genomic_DNA"/>
</dbReference>
<dbReference type="Proteomes" id="UP000633509">
    <property type="component" value="Unassembled WGS sequence"/>
</dbReference>
<protein>
    <submittedName>
        <fullName evidence="2">Uncharacterized protein</fullName>
    </submittedName>
</protein>
<comment type="caution">
    <text evidence="2">The sequence shown here is derived from an EMBL/GenBank/DDBJ whole genome shotgun (WGS) entry which is preliminary data.</text>
</comment>
<feature type="compositionally biased region" description="Basic and acidic residues" evidence="1">
    <location>
        <begin position="1"/>
        <end position="14"/>
    </location>
</feature>
<accession>A0ABR9ML84</accession>
<evidence type="ECO:0000256" key="1">
    <source>
        <dbReference type="SAM" id="MobiDB-lite"/>
    </source>
</evidence>
<reference evidence="2 3" key="1">
    <citation type="submission" date="2020-10" db="EMBL/GenBank/DDBJ databases">
        <title>Sequencing the genomes of 1000 actinobacteria strains.</title>
        <authorList>
            <person name="Klenk H.-P."/>
        </authorList>
    </citation>
    <scope>NUCLEOTIDE SEQUENCE [LARGE SCALE GENOMIC DNA]</scope>
    <source>
        <strain evidence="2 3">DSM 43173</strain>
    </source>
</reference>
<proteinExistence type="predicted"/>
<evidence type="ECO:0000313" key="3">
    <source>
        <dbReference type="Proteomes" id="UP000633509"/>
    </source>
</evidence>
<feature type="region of interest" description="Disordered" evidence="1">
    <location>
        <begin position="1"/>
        <end position="40"/>
    </location>
</feature>
<name>A0ABR9ML84_9ACTN</name>
<keyword evidence="3" id="KW-1185">Reference proteome</keyword>
<organism evidence="2 3">
    <name type="scientific">Nonomuraea angiospora</name>
    <dbReference type="NCBI Taxonomy" id="46172"/>
    <lineage>
        <taxon>Bacteria</taxon>
        <taxon>Bacillati</taxon>
        <taxon>Actinomycetota</taxon>
        <taxon>Actinomycetes</taxon>
        <taxon>Streptosporangiales</taxon>
        <taxon>Streptosporangiaceae</taxon>
        <taxon>Nonomuraea</taxon>
    </lineage>
</organism>
<dbReference type="RefSeq" id="WP_192792997.1">
    <property type="nucleotide sequence ID" value="NZ_JADBEK010000001.1"/>
</dbReference>
<gene>
    <name evidence="2" type="ORF">H4W80_011936</name>
</gene>
<sequence>MGQEAVDQRGEERVARRRPSCPAVDRAMTRRSTAGPSGATAHQRLLAFLGRAVTSETAR</sequence>
<evidence type="ECO:0000313" key="2">
    <source>
        <dbReference type="EMBL" id="MBE1593678.1"/>
    </source>
</evidence>